<dbReference type="AlphaFoldDB" id="A0A1I4KI82"/>
<evidence type="ECO:0000313" key="1">
    <source>
        <dbReference type="EMBL" id="SFL78206.1"/>
    </source>
</evidence>
<dbReference type="EMBL" id="FOSV01000024">
    <property type="protein sequence ID" value="SFL78206.1"/>
    <property type="molecule type" value="Genomic_DNA"/>
</dbReference>
<reference evidence="2" key="1">
    <citation type="submission" date="2016-10" db="EMBL/GenBank/DDBJ databases">
        <authorList>
            <person name="Varghese N."/>
            <person name="Submissions S."/>
        </authorList>
    </citation>
    <scope>NUCLEOTIDE SEQUENCE [LARGE SCALE GENOMIC DNA]</scope>
    <source>
        <strain evidence="2">CGMCC 1.6474</strain>
    </source>
</reference>
<gene>
    <name evidence="1" type="ORF">SAMN04488125_12456</name>
</gene>
<evidence type="ECO:0000313" key="2">
    <source>
        <dbReference type="Proteomes" id="UP000198804"/>
    </source>
</evidence>
<accession>A0A1I4KI82</accession>
<dbReference type="STRING" id="414703.SAMN04488125_12456"/>
<proteinExistence type="predicted"/>
<keyword evidence="2" id="KW-1185">Reference proteome</keyword>
<dbReference type="RefSeq" id="WP_165616514.1">
    <property type="nucleotide sequence ID" value="NZ_FOSV01000024.1"/>
</dbReference>
<sequence length="47" mass="4997">MPAQTKPGSLKTAVAKAVHAAIERLSALAPQPVLQPIPVRVKSGRRR</sequence>
<dbReference type="Proteomes" id="UP000198804">
    <property type="component" value="Unassembled WGS sequence"/>
</dbReference>
<organism evidence="1 2">
    <name type="scientific">Methylorubrum salsuginis</name>
    <dbReference type="NCBI Taxonomy" id="414703"/>
    <lineage>
        <taxon>Bacteria</taxon>
        <taxon>Pseudomonadati</taxon>
        <taxon>Pseudomonadota</taxon>
        <taxon>Alphaproteobacteria</taxon>
        <taxon>Hyphomicrobiales</taxon>
        <taxon>Methylobacteriaceae</taxon>
        <taxon>Methylorubrum</taxon>
    </lineage>
</organism>
<protein>
    <submittedName>
        <fullName evidence="1">Uncharacterized protein</fullName>
    </submittedName>
</protein>
<name>A0A1I4KI82_9HYPH</name>